<evidence type="ECO:0000313" key="8">
    <source>
        <dbReference type="EMBL" id="MBC8571187.1"/>
    </source>
</evidence>
<comment type="caution">
    <text evidence="8">The sequence shown here is derived from an EMBL/GenBank/DDBJ whole genome shotgun (WGS) entry which is preliminary data.</text>
</comment>
<dbReference type="PANTHER" id="PTHR15004:SF0">
    <property type="entry name" value="GLUTAMYL-TRNA(GLN) AMIDOTRANSFERASE SUBUNIT C, MITOCHONDRIAL"/>
    <property type="match status" value="1"/>
</dbReference>
<comment type="catalytic activity">
    <reaction evidence="5 6">
        <text>L-glutamyl-tRNA(Gln) + L-glutamine + ATP + H2O = L-glutaminyl-tRNA(Gln) + L-glutamate + ADP + phosphate + H(+)</text>
        <dbReference type="Rhea" id="RHEA:17521"/>
        <dbReference type="Rhea" id="RHEA-COMP:9681"/>
        <dbReference type="Rhea" id="RHEA-COMP:9684"/>
        <dbReference type="ChEBI" id="CHEBI:15377"/>
        <dbReference type="ChEBI" id="CHEBI:15378"/>
        <dbReference type="ChEBI" id="CHEBI:29985"/>
        <dbReference type="ChEBI" id="CHEBI:30616"/>
        <dbReference type="ChEBI" id="CHEBI:43474"/>
        <dbReference type="ChEBI" id="CHEBI:58359"/>
        <dbReference type="ChEBI" id="CHEBI:78520"/>
        <dbReference type="ChEBI" id="CHEBI:78521"/>
        <dbReference type="ChEBI" id="CHEBI:456216"/>
    </reaction>
</comment>
<dbReference type="SUPFAM" id="SSF141000">
    <property type="entry name" value="Glu-tRNAGln amidotransferase C subunit"/>
    <property type="match status" value="1"/>
</dbReference>
<keyword evidence="6" id="KW-0067">ATP-binding</keyword>
<dbReference type="HAMAP" id="MF_00122">
    <property type="entry name" value="GatC"/>
    <property type="match status" value="1"/>
</dbReference>
<evidence type="ECO:0000256" key="5">
    <source>
        <dbReference type="ARBA" id="ARBA00047913"/>
    </source>
</evidence>
<keyword evidence="6" id="KW-0436">Ligase</keyword>
<dbReference type="GO" id="GO:0070681">
    <property type="term" value="P:glutaminyl-tRNAGln biosynthesis via transamidation"/>
    <property type="evidence" value="ECO:0007669"/>
    <property type="project" value="TreeGrafter"/>
</dbReference>
<keyword evidence="9" id="KW-1185">Reference proteome</keyword>
<dbReference type="GO" id="GO:0006412">
    <property type="term" value="P:translation"/>
    <property type="evidence" value="ECO:0007669"/>
    <property type="project" value="UniProtKB-UniRule"/>
</dbReference>
<dbReference type="EMBL" id="JACRTC010000008">
    <property type="protein sequence ID" value="MBC8571187.1"/>
    <property type="molecule type" value="Genomic_DNA"/>
</dbReference>
<keyword evidence="6" id="KW-0547">Nucleotide-binding</keyword>
<dbReference type="InterPro" id="IPR036113">
    <property type="entry name" value="Asp/Glu-ADT_sf_sub_c"/>
</dbReference>
<evidence type="ECO:0000313" key="9">
    <source>
        <dbReference type="Proteomes" id="UP000660861"/>
    </source>
</evidence>
<name>A0A926ICG2_9FIRM</name>
<accession>A0A926ICG2</accession>
<dbReference type="GO" id="GO:0005524">
    <property type="term" value="F:ATP binding"/>
    <property type="evidence" value="ECO:0007669"/>
    <property type="project" value="UniProtKB-KW"/>
</dbReference>
<protein>
    <recommendedName>
        <fullName evidence="6">Aspartyl/glutamyl-tRNA(Asn/Gln) amidotransferase subunit C</fullName>
        <shortName evidence="6">Asp/Glu-ADT subunit C</shortName>
        <ecNumber evidence="6">6.3.5.-</ecNumber>
    </recommendedName>
</protein>
<proteinExistence type="inferred from homology"/>
<sequence length="121" mass="13727">MERDGETFAEDRAERAAYATDRAEAERKTRDIDVDHVANLSKLRLTPREKEEMKRELSAIIAFADELSAIDTEGVEPTAHVLPLQNVWREDEVRPGIERETLLENAPAVRDGCILVPKVME</sequence>
<keyword evidence="6" id="KW-0648">Protein biosynthesis</keyword>
<comment type="subunit">
    <text evidence="2 6">Heterotrimer of A, B and C subunits.</text>
</comment>
<dbReference type="EC" id="6.3.5.-" evidence="6"/>
<reference evidence="8" key="1">
    <citation type="submission" date="2020-08" db="EMBL/GenBank/DDBJ databases">
        <title>Genome public.</title>
        <authorList>
            <person name="Liu C."/>
            <person name="Sun Q."/>
        </authorList>
    </citation>
    <scope>NUCLEOTIDE SEQUENCE</scope>
    <source>
        <strain evidence="8">NSJ-54</strain>
    </source>
</reference>
<dbReference type="NCBIfam" id="TIGR00135">
    <property type="entry name" value="gatC"/>
    <property type="match status" value="1"/>
</dbReference>
<dbReference type="PANTHER" id="PTHR15004">
    <property type="entry name" value="GLUTAMYL-TRNA(GLN) AMIDOTRANSFERASE SUBUNIT C, MITOCHONDRIAL"/>
    <property type="match status" value="1"/>
</dbReference>
<evidence type="ECO:0000256" key="3">
    <source>
        <dbReference type="ARBA" id="ARBA00024799"/>
    </source>
</evidence>
<evidence type="ECO:0000256" key="2">
    <source>
        <dbReference type="ARBA" id="ARBA00011123"/>
    </source>
</evidence>
<evidence type="ECO:0000256" key="1">
    <source>
        <dbReference type="ARBA" id="ARBA00010757"/>
    </source>
</evidence>
<dbReference type="InterPro" id="IPR003837">
    <property type="entry name" value="GatC"/>
</dbReference>
<dbReference type="GO" id="GO:0050567">
    <property type="term" value="F:glutaminyl-tRNA synthase (glutamine-hydrolyzing) activity"/>
    <property type="evidence" value="ECO:0007669"/>
    <property type="project" value="UniProtKB-UniRule"/>
</dbReference>
<organism evidence="8 9">
    <name type="scientific">Zongyangia hominis</name>
    <dbReference type="NCBI Taxonomy" id="2763677"/>
    <lineage>
        <taxon>Bacteria</taxon>
        <taxon>Bacillati</taxon>
        <taxon>Bacillota</taxon>
        <taxon>Clostridia</taxon>
        <taxon>Eubacteriales</taxon>
        <taxon>Oscillospiraceae</taxon>
        <taxon>Zongyangia</taxon>
    </lineage>
</organism>
<dbReference type="Pfam" id="PF02686">
    <property type="entry name" value="GatC"/>
    <property type="match status" value="1"/>
</dbReference>
<feature type="region of interest" description="Disordered" evidence="7">
    <location>
        <begin position="1"/>
        <end position="23"/>
    </location>
</feature>
<dbReference type="AlphaFoldDB" id="A0A926ICG2"/>
<dbReference type="GO" id="GO:0006450">
    <property type="term" value="P:regulation of translational fidelity"/>
    <property type="evidence" value="ECO:0007669"/>
    <property type="project" value="InterPro"/>
</dbReference>
<evidence type="ECO:0000256" key="7">
    <source>
        <dbReference type="SAM" id="MobiDB-lite"/>
    </source>
</evidence>
<evidence type="ECO:0000256" key="4">
    <source>
        <dbReference type="ARBA" id="ARBA00047380"/>
    </source>
</evidence>
<comment type="function">
    <text evidence="3 6">Allows the formation of correctly charged Asn-tRNA(Asn) or Gln-tRNA(Gln) through the transamidation of misacylated Asp-tRNA(Asn) or Glu-tRNA(Gln) in organisms which lack either or both of asparaginyl-tRNA or glutaminyl-tRNA synthetases. The reaction takes place in the presence of glutamine and ATP through an activated phospho-Asp-tRNA(Asn) or phospho-Glu-tRNA(Gln).</text>
</comment>
<evidence type="ECO:0000256" key="6">
    <source>
        <dbReference type="HAMAP-Rule" id="MF_00122"/>
    </source>
</evidence>
<comment type="catalytic activity">
    <reaction evidence="4 6">
        <text>L-aspartyl-tRNA(Asn) + L-glutamine + ATP + H2O = L-asparaginyl-tRNA(Asn) + L-glutamate + ADP + phosphate + 2 H(+)</text>
        <dbReference type="Rhea" id="RHEA:14513"/>
        <dbReference type="Rhea" id="RHEA-COMP:9674"/>
        <dbReference type="Rhea" id="RHEA-COMP:9677"/>
        <dbReference type="ChEBI" id="CHEBI:15377"/>
        <dbReference type="ChEBI" id="CHEBI:15378"/>
        <dbReference type="ChEBI" id="CHEBI:29985"/>
        <dbReference type="ChEBI" id="CHEBI:30616"/>
        <dbReference type="ChEBI" id="CHEBI:43474"/>
        <dbReference type="ChEBI" id="CHEBI:58359"/>
        <dbReference type="ChEBI" id="CHEBI:78515"/>
        <dbReference type="ChEBI" id="CHEBI:78516"/>
        <dbReference type="ChEBI" id="CHEBI:456216"/>
    </reaction>
</comment>
<gene>
    <name evidence="6 8" type="primary">gatC</name>
    <name evidence="8" type="ORF">H8709_10160</name>
</gene>
<dbReference type="Gene3D" id="1.10.20.60">
    <property type="entry name" value="Glu-tRNAGln amidotransferase C subunit, N-terminal domain"/>
    <property type="match status" value="1"/>
</dbReference>
<comment type="similarity">
    <text evidence="1 6">Belongs to the GatC family.</text>
</comment>
<dbReference type="Proteomes" id="UP000660861">
    <property type="component" value="Unassembled WGS sequence"/>
</dbReference>